<dbReference type="OrthoDB" id="19261at2759"/>
<dbReference type="EMBL" id="KZ678128">
    <property type="protein sequence ID" value="PSN74258.1"/>
    <property type="molecule type" value="Genomic_DNA"/>
</dbReference>
<evidence type="ECO:0000256" key="6">
    <source>
        <dbReference type="ARBA" id="ARBA00023136"/>
    </source>
</evidence>
<feature type="compositionally biased region" description="Basic and acidic residues" evidence="7">
    <location>
        <begin position="405"/>
        <end position="414"/>
    </location>
</feature>
<keyword evidence="4" id="KW-0249">Electron transport</keyword>
<dbReference type="SUPFAM" id="SSF49344">
    <property type="entry name" value="CBD9-like"/>
    <property type="match status" value="1"/>
</dbReference>
<dbReference type="InterPro" id="IPR006593">
    <property type="entry name" value="Cyt_b561/ferric_Rdtase_TM"/>
</dbReference>
<evidence type="ECO:0000259" key="9">
    <source>
        <dbReference type="SMART" id="SM00664"/>
    </source>
</evidence>
<evidence type="ECO:0000313" key="11">
    <source>
        <dbReference type="EMBL" id="PSN74258.1"/>
    </source>
</evidence>
<dbReference type="AlphaFoldDB" id="A0A2T2PA70"/>
<dbReference type="Pfam" id="PF16010">
    <property type="entry name" value="CDH-cyt"/>
    <property type="match status" value="1"/>
</dbReference>
<dbReference type="CDD" id="cd08760">
    <property type="entry name" value="Cyt_b561_FRRS1_like"/>
    <property type="match status" value="1"/>
</dbReference>
<name>A0A2T2PA70_CORCC</name>
<feature type="transmembrane region" description="Helical" evidence="8">
    <location>
        <begin position="290"/>
        <end position="311"/>
    </location>
</feature>
<dbReference type="PANTHER" id="PTHR47797:SF1">
    <property type="entry name" value="CYTOCHROME B561 DOMAIN-CONTAINING PROTEIN-RELATED"/>
    <property type="match status" value="1"/>
</dbReference>
<dbReference type="Gene3D" id="2.60.40.1210">
    <property type="entry name" value="Cellobiose dehydrogenase, cytochrome domain"/>
    <property type="match status" value="1"/>
</dbReference>
<evidence type="ECO:0000256" key="5">
    <source>
        <dbReference type="ARBA" id="ARBA00022989"/>
    </source>
</evidence>
<feature type="region of interest" description="Disordered" evidence="7">
    <location>
        <begin position="393"/>
        <end position="430"/>
    </location>
</feature>
<dbReference type="PANTHER" id="PTHR47797">
    <property type="entry name" value="DEHYDROGENASE, PUTATIVE (AFU_ORTHOLOGUE AFUA_8G05805)-RELATED"/>
    <property type="match status" value="1"/>
</dbReference>
<comment type="subcellular location">
    <subcellularLocation>
        <location evidence="1">Membrane</location>
    </subcellularLocation>
</comment>
<evidence type="ECO:0000313" key="12">
    <source>
        <dbReference type="Proteomes" id="UP000240883"/>
    </source>
</evidence>
<evidence type="ECO:0000256" key="2">
    <source>
        <dbReference type="ARBA" id="ARBA00022448"/>
    </source>
</evidence>
<evidence type="ECO:0000256" key="1">
    <source>
        <dbReference type="ARBA" id="ARBA00004370"/>
    </source>
</evidence>
<dbReference type="SMART" id="SM00665">
    <property type="entry name" value="B561"/>
    <property type="match status" value="1"/>
</dbReference>
<organism evidence="11 12">
    <name type="scientific">Corynespora cassiicola Philippines</name>
    <dbReference type="NCBI Taxonomy" id="1448308"/>
    <lineage>
        <taxon>Eukaryota</taxon>
        <taxon>Fungi</taxon>
        <taxon>Dikarya</taxon>
        <taxon>Ascomycota</taxon>
        <taxon>Pezizomycotina</taxon>
        <taxon>Dothideomycetes</taxon>
        <taxon>Pleosporomycetidae</taxon>
        <taxon>Pleosporales</taxon>
        <taxon>Corynesporascaceae</taxon>
        <taxon>Corynespora</taxon>
    </lineage>
</organism>
<evidence type="ECO:0000256" key="3">
    <source>
        <dbReference type="ARBA" id="ARBA00022692"/>
    </source>
</evidence>
<dbReference type="GO" id="GO:0016020">
    <property type="term" value="C:membrane"/>
    <property type="evidence" value="ECO:0007669"/>
    <property type="project" value="UniProtKB-SubCell"/>
</dbReference>
<proteinExistence type="predicted"/>
<keyword evidence="12" id="KW-1185">Reference proteome</keyword>
<feature type="transmembrane region" description="Helical" evidence="8">
    <location>
        <begin position="218"/>
        <end position="240"/>
    </location>
</feature>
<dbReference type="SMART" id="SM00664">
    <property type="entry name" value="DoH"/>
    <property type="match status" value="1"/>
</dbReference>
<keyword evidence="5 8" id="KW-1133">Transmembrane helix</keyword>
<dbReference type="Proteomes" id="UP000240883">
    <property type="component" value="Unassembled WGS sequence"/>
</dbReference>
<dbReference type="CDD" id="cd09630">
    <property type="entry name" value="CDH_like_cytochrome"/>
    <property type="match status" value="1"/>
</dbReference>
<feature type="transmembrane region" description="Helical" evidence="8">
    <location>
        <begin position="359"/>
        <end position="379"/>
    </location>
</feature>
<dbReference type="InterPro" id="IPR005018">
    <property type="entry name" value="DOMON_domain"/>
</dbReference>
<keyword evidence="2" id="KW-0813">Transport</keyword>
<feature type="domain" description="Cytochrome b561" evidence="10">
    <location>
        <begin position="224"/>
        <end position="347"/>
    </location>
</feature>
<gene>
    <name evidence="11" type="ORF">BS50DRAFT_11834</name>
</gene>
<accession>A0A2T2PA70</accession>
<dbReference type="STRING" id="1448308.A0A2T2PA70"/>
<evidence type="ECO:0000256" key="7">
    <source>
        <dbReference type="SAM" id="MobiDB-lite"/>
    </source>
</evidence>
<evidence type="ECO:0000256" key="4">
    <source>
        <dbReference type="ARBA" id="ARBA00022982"/>
    </source>
</evidence>
<sequence>MNLRSTLALSVSAAHAGISTQCPSQDLCFSLNIPEATISSGANDLYLQITGPTSFSWISVAQGEQMAGSHYFVLYTSADGNNITVSPRLADGQVPPNFTPETQLEILEGSGVANGKMTANIKCTNCSSWDGGSMDLTSDSTSWIWAHKAGDPINSDDTSARISIHDQYGRVAFDSTAHGGSSANPFVTTPDPASPAPIVPADSGNGESTASFGPPARIVRLITAHAVLACIAWAGFFPLGGVMMRLCHFRNLIWVHAGVQVFGYCIYIAAVGIGIKLASNPRYYYLDDKHAIIGLVVFGLFFIQIISGWLHHVLFKKYMSRNLYSYIHMWTARLCITLGIINGGFGFQLTHKGLGTWQVMTYTVFAVVMWVVYVAAVIFKEVTKNKGETRLLADGGSGTSSGTHTPDRREKYKPGETSSSEEAVRAFRTV</sequence>
<feature type="transmembrane region" description="Helical" evidence="8">
    <location>
        <begin position="323"/>
        <end position="347"/>
    </location>
</feature>
<feature type="transmembrane region" description="Helical" evidence="8">
    <location>
        <begin position="252"/>
        <end position="278"/>
    </location>
</feature>
<keyword evidence="6 8" id="KW-0472">Membrane</keyword>
<evidence type="ECO:0000256" key="8">
    <source>
        <dbReference type="SAM" id="Phobius"/>
    </source>
</evidence>
<keyword evidence="3 8" id="KW-0812">Transmembrane</keyword>
<reference evidence="11 12" key="1">
    <citation type="journal article" date="2018" name="Front. Microbiol.">
        <title>Genome-Wide Analysis of Corynespora cassiicola Leaf Fall Disease Putative Effectors.</title>
        <authorList>
            <person name="Lopez D."/>
            <person name="Ribeiro S."/>
            <person name="Label P."/>
            <person name="Fumanal B."/>
            <person name="Venisse J.S."/>
            <person name="Kohler A."/>
            <person name="de Oliveira R.R."/>
            <person name="Labutti K."/>
            <person name="Lipzen A."/>
            <person name="Lail K."/>
            <person name="Bauer D."/>
            <person name="Ohm R.A."/>
            <person name="Barry K.W."/>
            <person name="Spatafora J."/>
            <person name="Grigoriev I.V."/>
            <person name="Martin F.M."/>
            <person name="Pujade-Renaud V."/>
        </authorList>
    </citation>
    <scope>NUCLEOTIDE SEQUENCE [LARGE SCALE GENOMIC DNA]</scope>
    <source>
        <strain evidence="11 12">Philippines</strain>
    </source>
</reference>
<protein>
    <submittedName>
        <fullName evidence="11">CBD9-like protein</fullName>
    </submittedName>
</protein>
<feature type="domain" description="DOMON" evidence="9">
    <location>
        <begin position="57"/>
        <end position="148"/>
    </location>
</feature>
<dbReference type="Gene3D" id="1.20.120.1770">
    <property type="match status" value="1"/>
</dbReference>
<evidence type="ECO:0000259" key="10">
    <source>
        <dbReference type="SMART" id="SM00665"/>
    </source>
</evidence>
<dbReference type="InterPro" id="IPR015920">
    <property type="entry name" value="Cellobiose_DH-like_cyt"/>
</dbReference>